<reference evidence="1" key="1">
    <citation type="submission" date="2022-10" db="EMBL/GenBank/DDBJ databases">
        <title>Chryseobacterium babae sp. nov. isolated from the gut of the beetle Oryctes rhinoceros, and Chryseobacterium kimseyorum sp. nov., isolated from a stick insect rearing cage.</title>
        <authorList>
            <person name="Shelomi M."/>
            <person name="Han C.-J."/>
            <person name="Chen W.-M."/>
            <person name="Chen H.-K."/>
            <person name="Liaw S.-J."/>
            <person name="Muhle E."/>
            <person name="Clermont D."/>
        </authorList>
    </citation>
    <scope>NUCLEOTIDE SEQUENCE</scope>
    <source>
        <strain evidence="1">09-1422</strain>
    </source>
</reference>
<dbReference type="RefSeq" id="WP_264749428.1">
    <property type="nucleotide sequence ID" value="NZ_JAPDHW010000004.1"/>
</dbReference>
<feature type="non-terminal residue" evidence="1">
    <location>
        <position position="1"/>
    </location>
</feature>
<accession>A0ABT3HWN1</accession>
<evidence type="ECO:0000313" key="2">
    <source>
        <dbReference type="Proteomes" id="UP001163731"/>
    </source>
</evidence>
<keyword evidence="2" id="KW-1185">Reference proteome</keyword>
<dbReference type="Pfam" id="PF14022">
    <property type="entry name" value="DUF4238"/>
    <property type="match status" value="1"/>
</dbReference>
<evidence type="ECO:0000313" key="1">
    <source>
        <dbReference type="EMBL" id="MCW3168198.1"/>
    </source>
</evidence>
<sequence>DFYKSDEFLSFIKHNTIEEILTGFENYGKNLIDIKGATDLHFLENKENLTTALLFLSTQYTRTKNIKYRVNKTLRKYDLLYNAQNDNFWMFLSFVYALNITYYLSEKFNSKIIVYNNVSELNFITSDQPAFNSNQQNKDENGHVTGFDLFYALNPKVAIKFVCNNGSESFEIHNVNKNEVIEINKMIFEFSYKNIFFVNENDIINLSL</sequence>
<proteinExistence type="predicted"/>
<dbReference type="Proteomes" id="UP001163731">
    <property type="component" value="Unassembled WGS sequence"/>
</dbReference>
<dbReference type="EMBL" id="JAPDHW010000004">
    <property type="protein sequence ID" value="MCW3168198.1"/>
    <property type="molecule type" value="Genomic_DNA"/>
</dbReference>
<organism evidence="1 2">
    <name type="scientific">Chryseobacterium kimseyorum</name>
    <dbReference type="NCBI Taxonomy" id="2984028"/>
    <lineage>
        <taxon>Bacteria</taxon>
        <taxon>Pseudomonadati</taxon>
        <taxon>Bacteroidota</taxon>
        <taxon>Flavobacteriia</taxon>
        <taxon>Flavobacteriales</taxon>
        <taxon>Weeksellaceae</taxon>
        <taxon>Chryseobacterium group</taxon>
        <taxon>Chryseobacterium</taxon>
    </lineage>
</organism>
<protein>
    <submittedName>
        <fullName evidence="1">DUF4238 domain-containing protein</fullName>
    </submittedName>
</protein>
<dbReference type="InterPro" id="IPR025332">
    <property type="entry name" value="DUF4238"/>
</dbReference>
<comment type="caution">
    <text evidence="1">The sequence shown here is derived from an EMBL/GenBank/DDBJ whole genome shotgun (WGS) entry which is preliminary data.</text>
</comment>
<name>A0ABT3HWN1_9FLAO</name>
<gene>
    <name evidence="1" type="ORF">OMO38_06635</name>
</gene>